<dbReference type="Proteomes" id="UP000814140">
    <property type="component" value="Unassembled WGS sequence"/>
</dbReference>
<organism evidence="1 2">
    <name type="scientific">Artomyces pyxidatus</name>
    <dbReference type="NCBI Taxonomy" id="48021"/>
    <lineage>
        <taxon>Eukaryota</taxon>
        <taxon>Fungi</taxon>
        <taxon>Dikarya</taxon>
        <taxon>Basidiomycota</taxon>
        <taxon>Agaricomycotina</taxon>
        <taxon>Agaricomycetes</taxon>
        <taxon>Russulales</taxon>
        <taxon>Auriscalpiaceae</taxon>
        <taxon>Artomyces</taxon>
    </lineage>
</organism>
<comment type="caution">
    <text evidence="1">The sequence shown here is derived from an EMBL/GenBank/DDBJ whole genome shotgun (WGS) entry which is preliminary data.</text>
</comment>
<evidence type="ECO:0000313" key="1">
    <source>
        <dbReference type="EMBL" id="KAI0054685.1"/>
    </source>
</evidence>
<dbReference type="EMBL" id="MU277364">
    <property type="protein sequence ID" value="KAI0054685.1"/>
    <property type="molecule type" value="Genomic_DNA"/>
</dbReference>
<protein>
    <submittedName>
        <fullName evidence="1">Uncharacterized protein</fullName>
    </submittedName>
</protein>
<reference evidence="1" key="1">
    <citation type="submission" date="2021-03" db="EMBL/GenBank/DDBJ databases">
        <authorList>
            <consortium name="DOE Joint Genome Institute"/>
            <person name="Ahrendt S."/>
            <person name="Looney B.P."/>
            <person name="Miyauchi S."/>
            <person name="Morin E."/>
            <person name="Drula E."/>
            <person name="Courty P.E."/>
            <person name="Chicoki N."/>
            <person name="Fauchery L."/>
            <person name="Kohler A."/>
            <person name="Kuo A."/>
            <person name="Labutti K."/>
            <person name="Pangilinan J."/>
            <person name="Lipzen A."/>
            <person name="Riley R."/>
            <person name="Andreopoulos W."/>
            <person name="He G."/>
            <person name="Johnson J."/>
            <person name="Barry K.W."/>
            <person name="Grigoriev I.V."/>
            <person name="Nagy L."/>
            <person name="Hibbett D."/>
            <person name="Henrissat B."/>
            <person name="Matheny P.B."/>
            <person name="Labbe J."/>
            <person name="Martin F."/>
        </authorList>
    </citation>
    <scope>NUCLEOTIDE SEQUENCE</scope>
    <source>
        <strain evidence="1">HHB10654</strain>
    </source>
</reference>
<name>A0ACB8SFA1_9AGAM</name>
<gene>
    <name evidence="1" type="ORF">BV25DRAFT_1843484</name>
</gene>
<sequence length="243" mass="26881">MLFQPPVEMQDDADKGAINPGLEHCEEQHLYPHNLGTVPGEGKQCMESWFPYFGKSRKRARKQEKGEEGEAVGEPEQMRVQCIEHVESTCCSTARVTAVPGDVGETSTEASVQVVEREGTAGGVKLAMTVSRGSGCCDRTLADGREMAPALVQWWGGNVLADEQCVWWIIQKLRERHGMGVMGMGTQRSLTWVAVGTTSVYLVIPTLSRGQGLGSWNAVEVFQAVSPYRRLFWVFCTFPERKP</sequence>
<proteinExistence type="predicted"/>
<reference evidence="1" key="2">
    <citation type="journal article" date="2022" name="New Phytol.">
        <title>Evolutionary transition to the ectomycorrhizal habit in the genomes of a hyperdiverse lineage of mushroom-forming fungi.</title>
        <authorList>
            <person name="Looney B."/>
            <person name="Miyauchi S."/>
            <person name="Morin E."/>
            <person name="Drula E."/>
            <person name="Courty P.E."/>
            <person name="Kohler A."/>
            <person name="Kuo A."/>
            <person name="LaButti K."/>
            <person name="Pangilinan J."/>
            <person name="Lipzen A."/>
            <person name="Riley R."/>
            <person name="Andreopoulos W."/>
            <person name="He G."/>
            <person name="Johnson J."/>
            <person name="Nolan M."/>
            <person name="Tritt A."/>
            <person name="Barry K.W."/>
            <person name="Grigoriev I.V."/>
            <person name="Nagy L.G."/>
            <person name="Hibbett D."/>
            <person name="Henrissat B."/>
            <person name="Matheny P.B."/>
            <person name="Labbe J."/>
            <person name="Martin F.M."/>
        </authorList>
    </citation>
    <scope>NUCLEOTIDE SEQUENCE</scope>
    <source>
        <strain evidence="1">HHB10654</strain>
    </source>
</reference>
<keyword evidence="2" id="KW-1185">Reference proteome</keyword>
<evidence type="ECO:0000313" key="2">
    <source>
        <dbReference type="Proteomes" id="UP000814140"/>
    </source>
</evidence>
<accession>A0ACB8SFA1</accession>